<evidence type="ECO:0000256" key="11">
    <source>
        <dbReference type="SAM" id="Phobius"/>
    </source>
</evidence>
<dbReference type="GeneID" id="20320733"/>
<keyword evidence="7" id="KW-0458">Lysosome</keyword>
<protein>
    <submittedName>
        <fullName evidence="12">Uncharacterized protein</fullName>
    </submittedName>
</protein>
<evidence type="ECO:0000256" key="9">
    <source>
        <dbReference type="ARBA" id="ARBA00024189"/>
    </source>
</evidence>
<keyword evidence="5 11" id="KW-0472">Membrane</keyword>
<accession>A0A074ZG06</accession>
<keyword evidence="4 11" id="KW-1133">Transmembrane helix</keyword>
<comment type="similarity">
    <text evidence="1">Belongs to the GLMP family.</text>
</comment>
<dbReference type="PANTHER" id="PTHR31981">
    <property type="entry name" value="GLYCOSYLATED LYSOSOMAL MEMBRANE PROTEIN"/>
    <property type="match status" value="1"/>
</dbReference>
<evidence type="ECO:0000256" key="4">
    <source>
        <dbReference type="ARBA" id="ARBA00022989"/>
    </source>
</evidence>
<comment type="function">
    <text evidence="8">Required to protect lysosomal transporter MFSD1 from lysosomal proteolysis and for MFSD1 lysosomal localization.</text>
</comment>
<keyword evidence="13" id="KW-1185">Reference proteome</keyword>
<dbReference type="Pfam" id="PF15065">
    <property type="entry name" value="NCU-G1"/>
    <property type="match status" value="1"/>
</dbReference>
<proteinExistence type="inferred from homology"/>
<keyword evidence="6" id="KW-0325">Glycoprotein</keyword>
<organism evidence="12 13">
    <name type="scientific">Opisthorchis viverrini</name>
    <name type="common">Southeast Asian liver fluke</name>
    <dbReference type="NCBI Taxonomy" id="6198"/>
    <lineage>
        <taxon>Eukaryota</taxon>
        <taxon>Metazoa</taxon>
        <taxon>Spiralia</taxon>
        <taxon>Lophotrochozoa</taxon>
        <taxon>Platyhelminthes</taxon>
        <taxon>Trematoda</taxon>
        <taxon>Digenea</taxon>
        <taxon>Opisthorchiida</taxon>
        <taxon>Opisthorchiata</taxon>
        <taxon>Opisthorchiidae</taxon>
        <taxon>Opisthorchis</taxon>
    </lineage>
</organism>
<dbReference type="EMBL" id="KL596755">
    <property type="protein sequence ID" value="KER26138.1"/>
    <property type="molecule type" value="Genomic_DNA"/>
</dbReference>
<dbReference type="GO" id="GO:0005765">
    <property type="term" value="C:lysosomal membrane"/>
    <property type="evidence" value="ECO:0007669"/>
    <property type="project" value="UniProtKB-SubCell"/>
</dbReference>
<evidence type="ECO:0000313" key="12">
    <source>
        <dbReference type="EMBL" id="KER26138.1"/>
    </source>
</evidence>
<comment type="subcellular location">
    <subcellularLocation>
        <location evidence="9">Lysosome membrane</location>
        <topology evidence="9">Single-pass type I membrane protein</topology>
        <orientation evidence="9">Lumenal side</orientation>
    </subcellularLocation>
</comment>
<reference evidence="12 13" key="1">
    <citation type="submission" date="2013-11" db="EMBL/GenBank/DDBJ databases">
        <title>Opisthorchis viverrini - life in the bile duct.</title>
        <authorList>
            <person name="Young N.D."/>
            <person name="Nagarajan N."/>
            <person name="Lin S.J."/>
            <person name="Korhonen P.K."/>
            <person name="Jex A.R."/>
            <person name="Hall R.S."/>
            <person name="Safavi-Hemami H."/>
            <person name="Kaewkong W."/>
            <person name="Bertrand D."/>
            <person name="Gao S."/>
            <person name="Seet Q."/>
            <person name="Wongkham S."/>
            <person name="Teh B.T."/>
            <person name="Wongkham C."/>
            <person name="Intapan P.M."/>
            <person name="Maleewong W."/>
            <person name="Yang X."/>
            <person name="Hu M."/>
            <person name="Wang Z."/>
            <person name="Hofmann A."/>
            <person name="Sternberg P.W."/>
            <person name="Tan P."/>
            <person name="Wang J."/>
            <person name="Gasser R.B."/>
        </authorList>
    </citation>
    <scope>NUCLEOTIDE SEQUENCE [LARGE SCALE GENOMIC DNA]</scope>
</reference>
<evidence type="ECO:0000256" key="8">
    <source>
        <dbReference type="ARBA" id="ARBA00024176"/>
    </source>
</evidence>
<dbReference type="KEGG" id="ovi:T265_06554"/>
<dbReference type="RefSeq" id="XP_009170114.1">
    <property type="nucleotide sequence ID" value="XM_009171850.1"/>
</dbReference>
<keyword evidence="3" id="KW-0732">Signal</keyword>
<evidence type="ECO:0000256" key="5">
    <source>
        <dbReference type="ARBA" id="ARBA00023136"/>
    </source>
</evidence>
<name>A0A074ZG06_OPIVI</name>
<evidence type="ECO:0000256" key="7">
    <source>
        <dbReference type="ARBA" id="ARBA00023228"/>
    </source>
</evidence>
<comment type="subunit">
    <text evidence="10">Interacts (via lumenal domain) with lysosomal protein MFSD1; the interaction starts while both proteins are still in the endoplasmic reticulum and is required for stabilization of MFSD1 in lysosomes but has no direct effect on its targeting to lysosomes or transporter activity.</text>
</comment>
<keyword evidence="2 11" id="KW-0812">Transmembrane</keyword>
<dbReference type="AlphaFoldDB" id="A0A074ZG06"/>
<sequence>MRNEAQCAVLIALDSFWAIEEAELVGEQLNDCRICVSLYRFWPCGSHGQTRDRTVWWREVTEPTLIRATPPKRQVRVVANPGCEAECSRLSDRPDVVYIRSWDHNSSVHFLLLATGNVTPSLLALHSSSPTAQVSINWNSLASSASKVEQAIHLEQVTQSYGLAFLSFVDFNLTTKDGLRSSPSFDRSPGSFRPHYFDKGTWRLTKSPVGNSKRISAIYQASLASHAHNGSVQIKVLLRDDLKSLDLEVTLDNFTTEYAHGQFGLEVVLSSNMSVVPGDDYLLTEKAVAGSGHVRTVYLDRRSDSGPWPVNDRSQPAGFFRSACHASAVSCEATLDVWRHSLTKSQNRCLRRTLLRYFYGERMHQQYTGLDSMTLVRERWSRANKTLPPIGLRVQRITFHTSSSHEVWRGTFGFTTELPQGATLTKRPDPVSNQTRMMNTERWISTSSAVHRLDSSLLSQSLLVPAGLTVSGLLTFALLIVVIATAYQRFLCGEKLGAFIPPGTILDNVLASKV</sequence>
<dbReference type="CTD" id="20320733"/>
<evidence type="ECO:0000256" key="3">
    <source>
        <dbReference type="ARBA" id="ARBA00022729"/>
    </source>
</evidence>
<evidence type="ECO:0000256" key="2">
    <source>
        <dbReference type="ARBA" id="ARBA00022692"/>
    </source>
</evidence>
<dbReference type="Proteomes" id="UP000054324">
    <property type="component" value="Unassembled WGS sequence"/>
</dbReference>
<evidence type="ECO:0000256" key="1">
    <source>
        <dbReference type="ARBA" id="ARBA00010599"/>
    </source>
</evidence>
<dbReference type="PANTHER" id="PTHR31981:SF1">
    <property type="entry name" value="GLYCOSYLATED LYSOSOMAL MEMBRANE PROTEIN"/>
    <property type="match status" value="1"/>
</dbReference>
<feature type="transmembrane region" description="Helical" evidence="11">
    <location>
        <begin position="462"/>
        <end position="487"/>
    </location>
</feature>
<gene>
    <name evidence="12" type="ORF">T265_06554</name>
</gene>
<evidence type="ECO:0000256" key="6">
    <source>
        <dbReference type="ARBA" id="ARBA00023180"/>
    </source>
</evidence>
<dbReference type="OrthoDB" id="6264340at2759"/>
<dbReference type="InterPro" id="IPR029382">
    <property type="entry name" value="NCU-G1"/>
</dbReference>
<evidence type="ECO:0000313" key="13">
    <source>
        <dbReference type="Proteomes" id="UP000054324"/>
    </source>
</evidence>
<evidence type="ECO:0000256" key="10">
    <source>
        <dbReference type="ARBA" id="ARBA00044960"/>
    </source>
</evidence>